<evidence type="ECO:0000256" key="1">
    <source>
        <dbReference type="SAM" id="MobiDB-lite"/>
    </source>
</evidence>
<protein>
    <submittedName>
        <fullName evidence="2">Uncharacterized protein</fullName>
    </submittedName>
</protein>
<dbReference type="EMBL" id="FMZP01000063">
    <property type="protein sequence ID" value="SDD87809.1"/>
    <property type="molecule type" value="Genomic_DNA"/>
</dbReference>
<dbReference type="AlphaFoldDB" id="A0A1G6YBQ1"/>
<proteinExistence type="predicted"/>
<gene>
    <name evidence="2" type="ORF">SAMN05192552_10636</name>
</gene>
<organism evidence="2 3">
    <name type="scientific">Natrinema hispanicum</name>
    <dbReference type="NCBI Taxonomy" id="392421"/>
    <lineage>
        <taxon>Archaea</taxon>
        <taxon>Methanobacteriati</taxon>
        <taxon>Methanobacteriota</taxon>
        <taxon>Stenosarchaea group</taxon>
        <taxon>Halobacteria</taxon>
        <taxon>Halobacteriales</taxon>
        <taxon>Natrialbaceae</taxon>
        <taxon>Natrinema</taxon>
    </lineage>
</organism>
<dbReference type="Proteomes" id="UP000324021">
    <property type="component" value="Unassembled WGS sequence"/>
</dbReference>
<feature type="region of interest" description="Disordered" evidence="1">
    <location>
        <begin position="1"/>
        <end position="20"/>
    </location>
</feature>
<name>A0A1G6YBQ1_9EURY</name>
<dbReference type="RefSeq" id="WP_149782660.1">
    <property type="nucleotide sequence ID" value="NZ_FMZP01000063.1"/>
</dbReference>
<reference evidence="2 3" key="1">
    <citation type="submission" date="2016-10" db="EMBL/GenBank/DDBJ databases">
        <authorList>
            <person name="Varghese N."/>
            <person name="Submissions S."/>
        </authorList>
    </citation>
    <scope>NUCLEOTIDE SEQUENCE [LARGE SCALE GENOMIC DNA]</scope>
    <source>
        <strain evidence="2 3">CDM_1</strain>
    </source>
</reference>
<sequence length="86" mass="9556">MSDSFIFGAEDAKDSPEPGESWLIPVNYEDQRIARVTVKDVLEDGAYVQFDEDAKVGGRVVEVEFEEGDKEKFGLNAFKNGKPIGQ</sequence>
<evidence type="ECO:0000313" key="3">
    <source>
        <dbReference type="Proteomes" id="UP000324021"/>
    </source>
</evidence>
<accession>A0A1G6YBQ1</accession>
<evidence type="ECO:0000313" key="2">
    <source>
        <dbReference type="EMBL" id="SDD87809.1"/>
    </source>
</evidence>